<protein>
    <submittedName>
        <fullName evidence="3">Uncharacterized protein</fullName>
    </submittedName>
</protein>
<proteinExistence type="predicted"/>
<accession>A0A7W6V6B8</accession>
<dbReference type="Proteomes" id="UP000576087">
    <property type="component" value="Unassembled WGS sequence"/>
</dbReference>
<evidence type="ECO:0000313" key="1">
    <source>
        <dbReference type="EMBL" id="MBB4351783.1"/>
    </source>
</evidence>
<feature type="non-terminal residue" evidence="3">
    <location>
        <position position="1"/>
    </location>
</feature>
<dbReference type="AlphaFoldDB" id="A0A7W6V6B8"/>
<dbReference type="Proteomes" id="UP000524535">
    <property type="component" value="Unassembled WGS sequence"/>
</dbReference>
<evidence type="ECO:0000313" key="2">
    <source>
        <dbReference type="EMBL" id="MBB4414907.1"/>
    </source>
</evidence>
<dbReference type="Proteomes" id="UP000520770">
    <property type="component" value="Unassembled WGS sequence"/>
</dbReference>
<dbReference type="EMBL" id="JACIGW010000019">
    <property type="protein sequence ID" value="MBB4351783.1"/>
    <property type="molecule type" value="Genomic_DNA"/>
</dbReference>
<evidence type="ECO:0000313" key="4">
    <source>
        <dbReference type="Proteomes" id="UP000520770"/>
    </source>
</evidence>
<gene>
    <name evidence="2" type="ORF">GGE31_005454</name>
    <name evidence="1" type="ORF">GGE33_005569</name>
    <name evidence="3" type="ORF">GGE35_005592</name>
</gene>
<dbReference type="RefSeq" id="WP_183830504.1">
    <property type="nucleotide sequence ID" value="NZ_JACIGW010000019.1"/>
</dbReference>
<sequence length="126" mass="13608">RMLASIQPASVNQNTGDLGIRNDSEIRGNALEYGQTSPALVFVDDALIEINLLPEISGGLFLDGLDLMAKERDVVAALRKRDDAAKERNGLIIFPRLGIALSGFEPPQADQKAVTVFGPNHPWSTP</sequence>
<name>A0A7W6V6B8_9HYPH</name>
<reference evidence="4 5" key="1">
    <citation type="submission" date="2020-08" db="EMBL/GenBank/DDBJ databases">
        <title>Genomic Encyclopedia of Type Strains, Phase IV (KMG-V): Genome sequencing to study the core and pangenomes of soil and plant-associated prokaryotes.</title>
        <authorList>
            <person name="Whitman W."/>
        </authorList>
    </citation>
    <scope>NUCLEOTIDE SEQUENCE [LARGE SCALE GENOMIC DNA]</scope>
    <source>
        <strain evidence="2 5">SEMIA 444</strain>
        <strain evidence="1 4">SEMIA 448</strain>
        <strain evidence="3 6">SEMIA 452</strain>
    </source>
</reference>
<organism evidence="3 6">
    <name type="scientific">Aliirhizobium cellulosilyticum</name>
    <dbReference type="NCBI Taxonomy" id="393664"/>
    <lineage>
        <taxon>Bacteria</taxon>
        <taxon>Pseudomonadati</taxon>
        <taxon>Pseudomonadota</taxon>
        <taxon>Alphaproteobacteria</taxon>
        <taxon>Hyphomicrobiales</taxon>
        <taxon>Rhizobiaceae</taxon>
        <taxon>Aliirhizobium</taxon>
    </lineage>
</organism>
<evidence type="ECO:0000313" key="6">
    <source>
        <dbReference type="Proteomes" id="UP000576087"/>
    </source>
</evidence>
<keyword evidence="5" id="KW-1185">Reference proteome</keyword>
<comment type="caution">
    <text evidence="3">The sequence shown here is derived from an EMBL/GenBank/DDBJ whole genome shotgun (WGS) entry which is preliminary data.</text>
</comment>
<evidence type="ECO:0000313" key="3">
    <source>
        <dbReference type="EMBL" id="MBB4449732.1"/>
    </source>
</evidence>
<evidence type="ECO:0000313" key="5">
    <source>
        <dbReference type="Proteomes" id="UP000524535"/>
    </source>
</evidence>
<dbReference type="EMBL" id="JACIGY010000017">
    <property type="protein sequence ID" value="MBB4414907.1"/>
    <property type="molecule type" value="Genomic_DNA"/>
</dbReference>
<dbReference type="EMBL" id="JACIHM010000022">
    <property type="protein sequence ID" value="MBB4449732.1"/>
    <property type="molecule type" value="Genomic_DNA"/>
</dbReference>